<dbReference type="EMBL" id="BGZK01001744">
    <property type="protein sequence ID" value="GBP85549.1"/>
    <property type="molecule type" value="Genomic_DNA"/>
</dbReference>
<gene>
    <name evidence="2" type="ORF">EVAR_58084_1</name>
</gene>
<evidence type="ECO:0000313" key="2">
    <source>
        <dbReference type="EMBL" id="GBP85549.1"/>
    </source>
</evidence>
<protein>
    <submittedName>
        <fullName evidence="2">Uncharacterized protein</fullName>
    </submittedName>
</protein>
<keyword evidence="3" id="KW-1185">Reference proteome</keyword>
<accession>A0A4C1ZF57</accession>
<name>A0A4C1ZF57_EUMVA</name>
<organism evidence="2 3">
    <name type="scientific">Eumeta variegata</name>
    <name type="common">Bagworm moth</name>
    <name type="synonym">Eumeta japonica</name>
    <dbReference type="NCBI Taxonomy" id="151549"/>
    <lineage>
        <taxon>Eukaryota</taxon>
        <taxon>Metazoa</taxon>
        <taxon>Ecdysozoa</taxon>
        <taxon>Arthropoda</taxon>
        <taxon>Hexapoda</taxon>
        <taxon>Insecta</taxon>
        <taxon>Pterygota</taxon>
        <taxon>Neoptera</taxon>
        <taxon>Endopterygota</taxon>
        <taxon>Lepidoptera</taxon>
        <taxon>Glossata</taxon>
        <taxon>Ditrysia</taxon>
        <taxon>Tineoidea</taxon>
        <taxon>Psychidae</taxon>
        <taxon>Oiketicinae</taxon>
        <taxon>Eumeta</taxon>
    </lineage>
</organism>
<proteinExistence type="predicted"/>
<reference evidence="2 3" key="1">
    <citation type="journal article" date="2019" name="Commun. Biol.">
        <title>The bagworm genome reveals a unique fibroin gene that provides high tensile strength.</title>
        <authorList>
            <person name="Kono N."/>
            <person name="Nakamura H."/>
            <person name="Ohtoshi R."/>
            <person name="Tomita M."/>
            <person name="Numata K."/>
            <person name="Arakawa K."/>
        </authorList>
    </citation>
    <scope>NUCLEOTIDE SEQUENCE [LARGE SCALE GENOMIC DNA]</scope>
</reference>
<dbReference type="Proteomes" id="UP000299102">
    <property type="component" value="Unassembled WGS sequence"/>
</dbReference>
<evidence type="ECO:0000256" key="1">
    <source>
        <dbReference type="SAM" id="MobiDB-lite"/>
    </source>
</evidence>
<evidence type="ECO:0000313" key="3">
    <source>
        <dbReference type="Proteomes" id="UP000299102"/>
    </source>
</evidence>
<comment type="caution">
    <text evidence="2">The sequence shown here is derived from an EMBL/GenBank/DDBJ whole genome shotgun (WGS) entry which is preliminary data.</text>
</comment>
<feature type="region of interest" description="Disordered" evidence="1">
    <location>
        <begin position="1"/>
        <end position="20"/>
    </location>
</feature>
<sequence length="174" mass="18971">MNNLAVNSNSGSDHTLSSDSNPALDSDFNTVLNFSPSFALDSDRHLVLDSTLYPSHSLGPDSDPTLISTSTLFSIFGSDSTVDYNSGKALDFVPCAKCNLDSSFGHTSDLNKARDKLYDLEKLSSPTPNKFRGVVLPERSWALFWDSKVMVMTEYLDHGATATGSLMQTKYEIA</sequence>
<dbReference type="AlphaFoldDB" id="A0A4C1ZF57"/>